<dbReference type="Proteomes" id="UP000062788">
    <property type="component" value="Unassembled WGS sequence"/>
</dbReference>
<dbReference type="SUPFAM" id="SSF47413">
    <property type="entry name" value="lambda repressor-like DNA-binding domains"/>
    <property type="match status" value="1"/>
</dbReference>
<dbReference type="PANTHER" id="PTHR46797">
    <property type="entry name" value="HTH-TYPE TRANSCRIPTIONAL REGULATOR"/>
    <property type="match status" value="1"/>
</dbReference>
<dbReference type="GO" id="GO:0003677">
    <property type="term" value="F:DNA binding"/>
    <property type="evidence" value="ECO:0007669"/>
    <property type="project" value="UniProtKB-KW"/>
</dbReference>
<dbReference type="EMBL" id="LOWA01000011">
    <property type="protein sequence ID" value="KVE29713.1"/>
    <property type="molecule type" value="Genomic_DNA"/>
</dbReference>
<dbReference type="GO" id="GO:0005829">
    <property type="term" value="C:cytosol"/>
    <property type="evidence" value="ECO:0007669"/>
    <property type="project" value="TreeGrafter"/>
</dbReference>
<dbReference type="SUPFAM" id="SSF51182">
    <property type="entry name" value="RmlC-like cupins"/>
    <property type="match status" value="1"/>
</dbReference>
<gene>
    <name evidence="3" type="ORF">WS67_00350</name>
</gene>
<dbReference type="InterPro" id="IPR011051">
    <property type="entry name" value="RmlC_Cupin_sf"/>
</dbReference>
<organism evidence="3 4">
    <name type="scientific">Burkholderia singularis</name>
    <dbReference type="NCBI Taxonomy" id="1503053"/>
    <lineage>
        <taxon>Bacteria</taxon>
        <taxon>Pseudomonadati</taxon>
        <taxon>Pseudomonadota</taxon>
        <taxon>Betaproteobacteria</taxon>
        <taxon>Burkholderiales</taxon>
        <taxon>Burkholderiaceae</taxon>
        <taxon>Burkholderia</taxon>
        <taxon>pseudomallei group</taxon>
    </lineage>
</organism>
<keyword evidence="4" id="KW-1185">Reference proteome</keyword>
<dbReference type="SMART" id="SM00530">
    <property type="entry name" value="HTH_XRE"/>
    <property type="match status" value="1"/>
</dbReference>
<dbReference type="CDD" id="cd02209">
    <property type="entry name" value="cupin_XRE_C"/>
    <property type="match status" value="1"/>
</dbReference>
<name>A0A103E7F0_9BURK</name>
<evidence type="ECO:0000256" key="1">
    <source>
        <dbReference type="ARBA" id="ARBA00023125"/>
    </source>
</evidence>
<evidence type="ECO:0000259" key="2">
    <source>
        <dbReference type="PROSITE" id="PS50943"/>
    </source>
</evidence>
<accession>A0A103E7F0</accession>
<sequence>MTIRLKLLRRQKGWTLDVLAEASGLTKSYLSKIERGLSVPSIAVALKLSKVLQIDVEQLFSEGRDRELIVLTRAGERTPMGSAADAHARMYESIAAGAAPKKLLPFVVHPPRDYVKSAFREHEGEEMLFVHKGSVEVEFPSETIKLKTGDSVYFNALIPHRMRSVGATQAEVLVVVSNDEGLHDDGSR</sequence>
<dbReference type="AlphaFoldDB" id="A0A103E7F0"/>
<dbReference type="Pfam" id="PF07883">
    <property type="entry name" value="Cupin_2"/>
    <property type="match status" value="1"/>
</dbReference>
<dbReference type="InterPro" id="IPR001387">
    <property type="entry name" value="Cro/C1-type_HTH"/>
</dbReference>
<dbReference type="GO" id="GO:0003700">
    <property type="term" value="F:DNA-binding transcription factor activity"/>
    <property type="evidence" value="ECO:0007669"/>
    <property type="project" value="TreeGrafter"/>
</dbReference>
<dbReference type="Gene3D" id="2.60.120.10">
    <property type="entry name" value="Jelly Rolls"/>
    <property type="match status" value="1"/>
</dbReference>
<dbReference type="InterPro" id="IPR014710">
    <property type="entry name" value="RmlC-like_jellyroll"/>
</dbReference>
<dbReference type="Gene3D" id="1.10.260.40">
    <property type="entry name" value="lambda repressor-like DNA-binding domains"/>
    <property type="match status" value="1"/>
</dbReference>
<dbReference type="OrthoDB" id="9805356at2"/>
<evidence type="ECO:0000313" key="4">
    <source>
        <dbReference type="Proteomes" id="UP000062788"/>
    </source>
</evidence>
<dbReference type="InterPro" id="IPR010982">
    <property type="entry name" value="Lambda_DNA-bd_dom_sf"/>
</dbReference>
<dbReference type="InterPro" id="IPR013096">
    <property type="entry name" value="Cupin_2"/>
</dbReference>
<dbReference type="PROSITE" id="PS50943">
    <property type="entry name" value="HTH_CROC1"/>
    <property type="match status" value="1"/>
</dbReference>
<keyword evidence="1 3" id="KW-0238">DNA-binding</keyword>
<dbReference type="CDD" id="cd00093">
    <property type="entry name" value="HTH_XRE"/>
    <property type="match status" value="1"/>
</dbReference>
<evidence type="ECO:0000313" key="3">
    <source>
        <dbReference type="EMBL" id="KVE29713.1"/>
    </source>
</evidence>
<protein>
    <submittedName>
        <fullName evidence="3">DNA-binding protein</fullName>
    </submittedName>
</protein>
<feature type="domain" description="HTH cro/C1-type" evidence="2">
    <location>
        <begin position="5"/>
        <end position="59"/>
    </location>
</feature>
<dbReference type="Pfam" id="PF01381">
    <property type="entry name" value="HTH_3"/>
    <property type="match status" value="1"/>
</dbReference>
<comment type="caution">
    <text evidence="3">The sequence shown here is derived from an EMBL/GenBank/DDBJ whole genome shotgun (WGS) entry which is preliminary data.</text>
</comment>
<dbReference type="RefSeq" id="WP_059513066.1">
    <property type="nucleotide sequence ID" value="NZ_CP013448.1"/>
</dbReference>
<proteinExistence type="predicted"/>
<dbReference type="InterPro" id="IPR050807">
    <property type="entry name" value="TransReg_Diox_bact_type"/>
</dbReference>
<dbReference type="PANTHER" id="PTHR46797:SF1">
    <property type="entry name" value="METHYLPHOSPHONATE SYNTHASE"/>
    <property type="match status" value="1"/>
</dbReference>
<reference evidence="3 4" key="1">
    <citation type="submission" date="2015-11" db="EMBL/GenBank/DDBJ databases">
        <title>Expanding the genomic diversity of Burkholderia species for the development of highly accurate diagnostics.</title>
        <authorList>
            <person name="Sahl J."/>
            <person name="Keim P."/>
            <person name="Wagner D."/>
        </authorList>
    </citation>
    <scope>NUCLEOTIDE SEQUENCE [LARGE SCALE GENOMIC DNA]</scope>
    <source>
        <strain evidence="3 4">TSV85</strain>
    </source>
</reference>